<evidence type="ECO:0000313" key="3">
    <source>
        <dbReference type="Proteomes" id="UP001165489"/>
    </source>
</evidence>
<name>A0ABS9V0T3_9BACT</name>
<accession>A0ABS9V0T3</accession>
<gene>
    <name evidence="2" type="ORF">MM239_11055</name>
</gene>
<evidence type="ECO:0008006" key="4">
    <source>
        <dbReference type="Google" id="ProtNLM"/>
    </source>
</evidence>
<sequence>MKRKSIQLSEEFHTQLEQMSDKFRLTKKEVAELSIKSIYEFGIHPKEVKRDQIAASIQALDHNQQAFIKRMEQGPLRGMSGSISEVLDSNKAIYNSQKQIAQNLLELIENLKGRQKTLENDLATNQKYNRRMGNLLKAFYDHINKYYPDINSKSYPRLGIEGREILSSFIEEYEKIFKPAS</sequence>
<dbReference type="EMBL" id="JAKZGP010000026">
    <property type="protein sequence ID" value="MCH7409933.1"/>
    <property type="molecule type" value="Genomic_DNA"/>
</dbReference>
<feature type="coiled-coil region" evidence="1">
    <location>
        <begin position="94"/>
        <end position="121"/>
    </location>
</feature>
<proteinExistence type="predicted"/>
<evidence type="ECO:0000313" key="2">
    <source>
        <dbReference type="EMBL" id="MCH7409933.1"/>
    </source>
</evidence>
<keyword evidence="1" id="KW-0175">Coiled coil</keyword>
<evidence type="ECO:0000256" key="1">
    <source>
        <dbReference type="SAM" id="Coils"/>
    </source>
</evidence>
<dbReference type="RefSeq" id="WP_241348303.1">
    <property type="nucleotide sequence ID" value="NZ_JAKZGP010000026.1"/>
</dbReference>
<keyword evidence="3" id="KW-1185">Reference proteome</keyword>
<protein>
    <recommendedName>
        <fullName evidence="4">Ribbon-helix-helix protein, copG family</fullName>
    </recommendedName>
</protein>
<reference evidence="2" key="1">
    <citation type="submission" date="2022-03" db="EMBL/GenBank/DDBJ databases">
        <title>De novo assembled genomes of Belliella spp. (Cyclobacteriaceae) strains.</title>
        <authorList>
            <person name="Szabo A."/>
            <person name="Korponai K."/>
            <person name="Felfoldi T."/>
        </authorList>
    </citation>
    <scope>NUCLEOTIDE SEQUENCE</scope>
    <source>
        <strain evidence="2">DSM 111904</strain>
    </source>
</reference>
<dbReference type="Proteomes" id="UP001165489">
    <property type="component" value="Unassembled WGS sequence"/>
</dbReference>
<organism evidence="2 3">
    <name type="scientific">Belliella filtrata</name>
    <dbReference type="NCBI Taxonomy" id="2923435"/>
    <lineage>
        <taxon>Bacteria</taxon>
        <taxon>Pseudomonadati</taxon>
        <taxon>Bacteroidota</taxon>
        <taxon>Cytophagia</taxon>
        <taxon>Cytophagales</taxon>
        <taxon>Cyclobacteriaceae</taxon>
        <taxon>Belliella</taxon>
    </lineage>
</organism>
<comment type="caution">
    <text evidence="2">The sequence shown here is derived from an EMBL/GenBank/DDBJ whole genome shotgun (WGS) entry which is preliminary data.</text>
</comment>